<comment type="similarity">
    <text evidence="1">Belongs to the enoyl-CoA hydratase/isomerase family.</text>
</comment>
<keyword evidence="3" id="KW-1185">Reference proteome</keyword>
<dbReference type="Gene3D" id="1.10.12.10">
    <property type="entry name" value="Lyase 2-enoyl-coa Hydratase, Chain A, domain 2"/>
    <property type="match status" value="1"/>
</dbReference>
<dbReference type="Pfam" id="PF00378">
    <property type="entry name" value="ECH_1"/>
    <property type="match status" value="1"/>
</dbReference>
<protein>
    <submittedName>
        <fullName evidence="2">Enoyl-CoA hydratase/isomerase family protein</fullName>
    </submittedName>
</protein>
<reference evidence="2 3" key="1">
    <citation type="journal article" date="2019" name="Int. J. Syst. Evol. Microbiol.">
        <title>The Global Catalogue of Microorganisms (GCM) 10K type strain sequencing project: providing services to taxonomists for standard genome sequencing and annotation.</title>
        <authorList>
            <consortium name="The Broad Institute Genomics Platform"/>
            <consortium name="The Broad Institute Genome Sequencing Center for Infectious Disease"/>
            <person name="Wu L."/>
            <person name="Ma J."/>
        </authorList>
    </citation>
    <scope>NUCLEOTIDE SEQUENCE [LARGE SCALE GENOMIC DNA]</scope>
    <source>
        <strain evidence="2 3">DT31</strain>
    </source>
</reference>
<name>A0ABD5W7X6_9EURY</name>
<comment type="caution">
    <text evidence="2">The sequence shown here is derived from an EMBL/GenBank/DDBJ whole genome shotgun (WGS) entry which is preliminary data.</text>
</comment>
<evidence type="ECO:0000256" key="1">
    <source>
        <dbReference type="RuleBase" id="RU003707"/>
    </source>
</evidence>
<dbReference type="PROSITE" id="PS00166">
    <property type="entry name" value="ENOYL_COA_HYDRATASE"/>
    <property type="match status" value="1"/>
</dbReference>
<organism evidence="2 3">
    <name type="scientific">Halobaculum lipolyticum</name>
    <dbReference type="NCBI Taxonomy" id="3032001"/>
    <lineage>
        <taxon>Archaea</taxon>
        <taxon>Methanobacteriati</taxon>
        <taxon>Methanobacteriota</taxon>
        <taxon>Stenosarchaea group</taxon>
        <taxon>Halobacteria</taxon>
        <taxon>Halobacteriales</taxon>
        <taxon>Haloferacaceae</taxon>
        <taxon>Halobaculum</taxon>
    </lineage>
</organism>
<dbReference type="CDD" id="cd06558">
    <property type="entry name" value="crotonase-like"/>
    <property type="match status" value="1"/>
</dbReference>
<evidence type="ECO:0000313" key="2">
    <source>
        <dbReference type="EMBL" id="MFC7069013.1"/>
    </source>
</evidence>
<dbReference type="InterPro" id="IPR001753">
    <property type="entry name" value="Enoyl-CoA_hydra/iso"/>
</dbReference>
<dbReference type="RefSeq" id="WP_284030885.1">
    <property type="nucleotide sequence ID" value="NZ_CP126154.1"/>
</dbReference>
<dbReference type="SUPFAM" id="SSF52096">
    <property type="entry name" value="ClpP/crotonase"/>
    <property type="match status" value="1"/>
</dbReference>
<proteinExistence type="inferred from homology"/>
<dbReference type="AlphaFoldDB" id="A0ABD5W7X6"/>
<dbReference type="GeneID" id="81125739"/>
<dbReference type="InterPro" id="IPR014748">
    <property type="entry name" value="Enoyl-CoA_hydra_C"/>
</dbReference>
<dbReference type="EMBL" id="JBHTAH010000003">
    <property type="protein sequence ID" value="MFC7069013.1"/>
    <property type="molecule type" value="Genomic_DNA"/>
</dbReference>
<dbReference type="PANTHER" id="PTHR43459:SF1">
    <property type="entry name" value="EG:BACN32G11.4 PROTEIN"/>
    <property type="match status" value="1"/>
</dbReference>
<gene>
    <name evidence="2" type="ORF">ACFQL9_05100</name>
</gene>
<dbReference type="InterPro" id="IPR029045">
    <property type="entry name" value="ClpP/crotonase-like_dom_sf"/>
</dbReference>
<accession>A0ABD5W7X6</accession>
<dbReference type="InterPro" id="IPR018376">
    <property type="entry name" value="Enoyl-CoA_hyd/isom_CS"/>
</dbReference>
<dbReference type="PANTHER" id="PTHR43459">
    <property type="entry name" value="ENOYL-COA HYDRATASE"/>
    <property type="match status" value="1"/>
</dbReference>
<dbReference type="Proteomes" id="UP001596461">
    <property type="component" value="Unassembled WGS sequence"/>
</dbReference>
<dbReference type="Gene3D" id="3.90.226.10">
    <property type="entry name" value="2-enoyl-CoA Hydratase, Chain A, domain 1"/>
    <property type="match status" value="1"/>
</dbReference>
<evidence type="ECO:0000313" key="3">
    <source>
        <dbReference type="Proteomes" id="UP001596461"/>
    </source>
</evidence>
<sequence>MADATEFSDGIVRLERDDDGVATIRLNDPDRRNALSVAMTDGIEAALDEIEGGDTRCVVVEGAGPAFCAGGDIDSMLERQDSEAPVDHAVRHVIQDIGRCVKRLYECEFPTVARVDGAAFGAGANLAIACDVTALHEDAQIGFGFREVGLAVDSGTSYLLPKLVGENVAKELVYTGELLSAERAAELGVVNHAVPDDEFEAKFSMLVDRIASGPTVALRTSKRLIRSEFATLGEAIEHEAGAQAAVLESADHAEGVDAFTDKRQPEFEGR</sequence>